<keyword evidence="2" id="KW-1185">Reference proteome</keyword>
<reference evidence="1" key="1">
    <citation type="submission" date="2022-02" db="EMBL/GenBank/DDBJ databases">
        <title>Plant Genome Project.</title>
        <authorList>
            <person name="Zhang R.-G."/>
        </authorList>
    </citation>
    <scope>NUCLEOTIDE SEQUENCE</scope>
    <source>
        <strain evidence="1">AT1</strain>
    </source>
</reference>
<protein>
    <submittedName>
        <fullName evidence="1">Uncharacterized protein</fullName>
    </submittedName>
</protein>
<comment type="caution">
    <text evidence="1">The sequence shown here is derived from an EMBL/GenBank/DDBJ whole genome shotgun (WGS) entry which is preliminary data.</text>
</comment>
<sequence length="1110" mass="125863">MEDDGREENVKESEELIKKYLPCLKMEFESEKAAFEFYNEYARITGFSVKRCYANLSKRDGVMISRKFACNKEGQKAKDKRKLVVEQPHKDTRTNCLASLFVSLDRGTSKWVVKRFEENHNHVLHLLEHSHLLKSHRMVSEAQAINIDIAADIGLSLKASHDLLSAQAGGKECLGFTREDQKNYLRSRRQRSLKYGESGALLGYFRNQSAQNPYFYYAVQLDVDEKITNIFWADHEMIADYGLFGDAVSFDTTFRTNKECRPFALFTGFNHFRMTIIFGAALLYDETAESFEWLFKTFLHAMSGKKPTTIFTDQDAAMAKAIPNVMPDVCHGLCTFHLNQNALKHLGYLFHADSNFGKEFNACIFGYEEINELEKAWDTLIKKYNLQDNSWMAKTWEIREKWAHVYMKWSYTAGMRSTQLSESLNAKLKRCLKSDLDIVQFLTQFDIIVVEKRYEESKAIFNSREKLQRLLLKKSPMLIQVAQLYSPPLFDLFHDELDTSLRCKVKQCHELEGQFSCVITMRGQNVEYVVKGSVEIDETEETICRDVCCTCRKFESFGILCSHAIKGLDRMSVMEIPERYVLGRWRLNAKECELEKGKSRVDENDPKLLKAARFRIICPKMVKLATQSCELEETYEFVEETLEYMCAKVADMLLGAGEGAPIEMDKELEVDPQFARVKGLKKKSGIQIKGTRRLKPWHELKSRKRKKVVSHSTTQLSEDVEIPYVPQMISYEDSCQSIPSSSQASYNPQTLKIVAVKQLDRNGFQGNREFLVEVLMLSLLQHQNLVNLIGYCADGDQRLLVYEYMPLGSLEDHLLDLSPSQRPLDWFTRIKIGLGAAKGLEYLHDKANPPVICRDLKSSNILLDREFNAKLSDFGLAKLGPVGDKTHVSSRVMGTYGYCAPEYQRTVSSCHHFEFWFSGLCSEQAEPVFKEPTRYSELADPLLQGNFPPKSLNQTVAVAAMCLRDDASVRPLMTDVVTALSYLGQAPDAGTVSPLSAPSSPFDDRSAENGNENNRDEVSASLLDNVLSDYLWAKAVLLTTTTVATAGLTIQVPLAAVVDSLTGNVRKLMDYIGAAAVMVGFAGINIPSDTFSRSREASLELEKENSSSTN</sequence>
<proteinExistence type="predicted"/>
<evidence type="ECO:0000313" key="1">
    <source>
        <dbReference type="EMBL" id="KAI8523211.1"/>
    </source>
</evidence>
<gene>
    <name evidence="1" type="ORF">RHMOL_Rhmol13G0055700</name>
</gene>
<accession>A0ACC0L3B0</accession>
<evidence type="ECO:0000313" key="2">
    <source>
        <dbReference type="Proteomes" id="UP001062846"/>
    </source>
</evidence>
<dbReference type="Proteomes" id="UP001062846">
    <property type="component" value="Chromosome 13"/>
</dbReference>
<dbReference type="EMBL" id="CM046400">
    <property type="protein sequence ID" value="KAI8523211.1"/>
    <property type="molecule type" value="Genomic_DNA"/>
</dbReference>
<organism evidence="1 2">
    <name type="scientific">Rhododendron molle</name>
    <name type="common">Chinese azalea</name>
    <name type="synonym">Azalea mollis</name>
    <dbReference type="NCBI Taxonomy" id="49168"/>
    <lineage>
        <taxon>Eukaryota</taxon>
        <taxon>Viridiplantae</taxon>
        <taxon>Streptophyta</taxon>
        <taxon>Embryophyta</taxon>
        <taxon>Tracheophyta</taxon>
        <taxon>Spermatophyta</taxon>
        <taxon>Magnoliopsida</taxon>
        <taxon>eudicotyledons</taxon>
        <taxon>Gunneridae</taxon>
        <taxon>Pentapetalae</taxon>
        <taxon>asterids</taxon>
        <taxon>Ericales</taxon>
        <taxon>Ericaceae</taxon>
        <taxon>Ericoideae</taxon>
        <taxon>Rhodoreae</taxon>
        <taxon>Rhododendron</taxon>
    </lineage>
</organism>
<name>A0ACC0L3B0_RHOML</name>